<dbReference type="Gene3D" id="1.20.1280.170">
    <property type="entry name" value="Exocyst complex component Exo70"/>
    <property type="match status" value="2"/>
</dbReference>
<dbReference type="FunFam" id="1.20.1280.170:FF:000007">
    <property type="entry name" value="Exocyst subunit Exo70 family protein"/>
    <property type="match status" value="2"/>
</dbReference>
<sequence>MDPSGIGNDCKNEFCIDNLIAARKSLKLSLEKSKTLGLALEKAGPRLEEINQRLPSLEAAVRPIRADKDALVAVGGHINRAVGPAAAVLKVFDAVHGLEKSLLSDPRNDLPGYLSVLKRLEEALKFLADNCGLAIQWLEDIIEYLEDNRVADGRYLSNMKTSLKGLRELQNDGERVHLDGGLLDAALDKLENEFRRLLMEHSVPLPMSSPSLGEQACIAPSPLPVTVIQKLQAILGRLIVNNRLEKCIAIYVEVRSSNVRASLKALDLDYLEISVSEFNDMQSIEGYIGQWGKHLEFAVKHLFEAEFKLCNDVFERIGLDVWMGCFAKIAAQAGILAFLQFGKTITESKKEPIKLLKLLDIFASLNKLRLDFNRLFGGAACIEIQNLTRDLIKRVIDGAAEIFWEIFVQVELQRQSPPPQDGSIPKLVSSITDYCNKLLGDDYRPILTQVLVIHQSWKHKKFQEMILVNEVSKIIKAVDLNLDTWMKAYGDTTLSCLFAMNCHWHLYKDLKGTKVGELMGDSWLKEHEQYKEFYSAVFFRESWAKLPVHLSREGLIMFSGGRASARDLVKKRLKTFNEAFDEMYRKQSGWVIPERDLREKTCQLIVQTVLPVYRSYMQTYGPLVEQDASSSKYAKYTVQGLEQMLLSLFLPRRERYGSFKGRPTGSKIDNGVDLRRTASAMDQSASGNDCKNNFCIDKLIAARKSLKLSLEKSRTLGLALEKAGPRLEEINQRLPSLEAAVRPIRADKDALVAVGGHINRAVGPAAAVLKVFDAVHGLEKSLLSDPRNDLPGYLSVLKRLEEALMFLGDNCGLAIQWLEDIIEYLEDNRVADGMYLSNLKTSLMGLRELQNDGERVHLDGGLLDAALDKLENEFRRLLTEHSVPLPMSSPSLGEQACIAPSSLPVTVIQKLQAILGRLIANNRLEKCITIYVEVRSSNVRASLKALDLDYLEISISEFNNVQSIEGYIEQWGKHLEFAVKHLFEAEFKLCNDVFERIGLDVWMGCFAKIAAQAGILAFLQFGKTITESKKEPIKLLKLLDIFSSLNKLRLDFNRLFGGAACVEIQNLTRDLIKRVIDGAAEIFWEIFVQVELQRQSPPPQDGSIPRLVSFITDYCNELLSDNYRPILSQVLVIHQSWKQKKFQEMILVNEVLKIIKAVDLNLETWVKAYGDATLSCVFAMNCHWHLYKHLKGTKLGELMGDSLLKEHEQYKEYYSAIFLRESWGKLPSHLSREGLILFSGGRATARDLVKKRLKTFNEAFDEMFRKQSVWVIPERDLREKTCQLIVQTVLPVYRSYMQTYGPLVEKDASSSKYAKYTVQGLEQMLLSLFLPRRERACSFKGRPTGSKIDNGVDLRRTASAVA</sequence>
<dbReference type="PANTHER" id="PTHR12542">
    <property type="entry name" value="EXOCYST COMPLEX PROTEIN EXO70"/>
    <property type="match status" value="1"/>
</dbReference>
<dbReference type="InterPro" id="IPR004140">
    <property type="entry name" value="Exo70"/>
</dbReference>
<proteinExistence type="inferred from homology"/>
<dbReference type="GO" id="GO:0005546">
    <property type="term" value="F:phosphatidylinositol-4,5-bisphosphate binding"/>
    <property type="evidence" value="ECO:0007669"/>
    <property type="project" value="InterPro"/>
</dbReference>
<evidence type="ECO:0000256" key="2">
    <source>
        <dbReference type="ARBA" id="ARBA00022448"/>
    </source>
</evidence>
<dbReference type="GO" id="GO:0000145">
    <property type="term" value="C:exocyst"/>
    <property type="evidence" value="ECO:0007669"/>
    <property type="project" value="InterPro"/>
</dbReference>
<dbReference type="PANTHER" id="PTHR12542:SF85">
    <property type="entry name" value="EXOCYST SUBUNIT EXO70 FAMILY PROTEIN"/>
    <property type="match status" value="1"/>
</dbReference>
<organism evidence="4 5">
    <name type="scientific">Gossypium australe</name>
    <dbReference type="NCBI Taxonomy" id="47621"/>
    <lineage>
        <taxon>Eukaryota</taxon>
        <taxon>Viridiplantae</taxon>
        <taxon>Streptophyta</taxon>
        <taxon>Embryophyta</taxon>
        <taxon>Tracheophyta</taxon>
        <taxon>Spermatophyta</taxon>
        <taxon>Magnoliopsida</taxon>
        <taxon>eudicotyledons</taxon>
        <taxon>Gunneridae</taxon>
        <taxon>Pentapetalae</taxon>
        <taxon>rosids</taxon>
        <taxon>malvids</taxon>
        <taxon>Malvales</taxon>
        <taxon>Malvaceae</taxon>
        <taxon>Malvoideae</taxon>
        <taxon>Gossypium</taxon>
    </lineage>
</organism>
<gene>
    <name evidence="4" type="ORF">EPI10_030210</name>
</gene>
<evidence type="ECO:0000313" key="4">
    <source>
        <dbReference type="EMBL" id="KAA3486283.1"/>
    </source>
</evidence>
<protein>
    <submittedName>
        <fullName evidence="4">Exocyst complex component EXO70A1-like</fullName>
    </submittedName>
</protein>
<feature type="domain" description="Exocyst complex subunit Exo70 C-terminal" evidence="3">
    <location>
        <begin position="970"/>
        <end position="1326"/>
    </location>
</feature>
<evidence type="ECO:0000313" key="5">
    <source>
        <dbReference type="Proteomes" id="UP000325315"/>
    </source>
</evidence>
<dbReference type="OrthoDB" id="1922221at2759"/>
<dbReference type="SUPFAM" id="SSF74788">
    <property type="entry name" value="Cullin repeat-like"/>
    <property type="match status" value="2"/>
</dbReference>
<dbReference type="GO" id="GO:0006887">
    <property type="term" value="P:exocytosis"/>
    <property type="evidence" value="ECO:0007669"/>
    <property type="project" value="InterPro"/>
</dbReference>
<dbReference type="InterPro" id="IPR046364">
    <property type="entry name" value="Exo70_C"/>
</dbReference>
<dbReference type="Pfam" id="PF20669">
    <property type="entry name" value="Exo70_N"/>
    <property type="match status" value="2"/>
</dbReference>
<dbReference type="Proteomes" id="UP000325315">
    <property type="component" value="Unassembled WGS sequence"/>
</dbReference>
<keyword evidence="5" id="KW-1185">Reference proteome</keyword>
<name>A0A5B6WXW0_9ROSI</name>
<evidence type="ECO:0000259" key="3">
    <source>
        <dbReference type="Pfam" id="PF03081"/>
    </source>
</evidence>
<dbReference type="InterPro" id="IPR016159">
    <property type="entry name" value="Cullin_repeat-like_dom_sf"/>
</dbReference>
<feature type="domain" description="Exocyst complex subunit Exo70 C-terminal" evidence="3">
    <location>
        <begin position="290"/>
        <end position="646"/>
    </location>
</feature>
<comment type="similarity">
    <text evidence="1">Belongs to the EXO70 family.</text>
</comment>
<accession>A0A5B6WXW0</accession>
<reference evidence="5" key="1">
    <citation type="journal article" date="2019" name="Plant Biotechnol. J.">
        <title>Genome sequencing of the Australian wild diploid species Gossypium australe highlights disease resistance and delayed gland morphogenesis.</title>
        <authorList>
            <person name="Cai Y."/>
            <person name="Cai X."/>
            <person name="Wang Q."/>
            <person name="Wang P."/>
            <person name="Zhang Y."/>
            <person name="Cai C."/>
            <person name="Xu Y."/>
            <person name="Wang K."/>
            <person name="Zhou Z."/>
            <person name="Wang C."/>
            <person name="Geng S."/>
            <person name="Li B."/>
            <person name="Dong Q."/>
            <person name="Hou Y."/>
            <person name="Wang H."/>
            <person name="Ai P."/>
            <person name="Liu Z."/>
            <person name="Yi F."/>
            <person name="Sun M."/>
            <person name="An G."/>
            <person name="Cheng J."/>
            <person name="Zhang Y."/>
            <person name="Shi Q."/>
            <person name="Xie Y."/>
            <person name="Shi X."/>
            <person name="Chang Y."/>
            <person name="Huang F."/>
            <person name="Chen Y."/>
            <person name="Hong S."/>
            <person name="Mi L."/>
            <person name="Sun Q."/>
            <person name="Zhang L."/>
            <person name="Zhou B."/>
            <person name="Peng R."/>
            <person name="Zhang X."/>
            <person name="Liu F."/>
        </authorList>
    </citation>
    <scope>NUCLEOTIDE SEQUENCE [LARGE SCALE GENOMIC DNA]</scope>
    <source>
        <strain evidence="5">cv. PA1801</strain>
    </source>
</reference>
<dbReference type="Pfam" id="PF03081">
    <property type="entry name" value="Exo70_C"/>
    <property type="match status" value="2"/>
</dbReference>
<evidence type="ECO:0000256" key="1">
    <source>
        <dbReference type="ARBA" id="ARBA00006756"/>
    </source>
</evidence>
<comment type="caution">
    <text evidence="4">The sequence shown here is derived from an EMBL/GenBank/DDBJ whole genome shotgun (WGS) entry which is preliminary data.</text>
</comment>
<dbReference type="EMBL" id="SMMG02000001">
    <property type="protein sequence ID" value="KAA3486283.1"/>
    <property type="molecule type" value="Genomic_DNA"/>
</dbReference>
<keyword evidence="2" id="KW-0813">Transport</keyword>